<sequence length="430" mass="47951">MPSSPPSGTPFGAAGLPHSIDSPEMRRAGRELLSLALIDARNHTLHLLSLYEQALGSSMLPVPRLQGIDPPLWLAGHIGWFAEWWIARNTQRAFGADCPVRPTRLAAIEPEADGWWNPAQAEPKQRWSLELPDLASTKAYLLDTLESTLELLEHAVETDAGLYFYRLALFHEDLRGEQLVVMAQTLGLPLGIEARPAPVEHEPLLLPATAWTLGFDEPGFAFAQERGQCTLEVPEFEIDAQPVTWSQYVEFVDDGGYDREALWLPGGLAWLAAQTEGRRGPRHVEQIGAARRGSGGSVLQQRFGRPMRAAGNQSAVHVSWWEADAWARWAGRRLATEVEWEIAAHHAARRGFRWADVHEWTAGTLQPWPDFRADPWSAGTEFDPQPAFGTARVLRGASVATRARLRSPRRRGFAWPERDDGFFGFRTCAL</sequence>
<dbReference type="EMBL" id="JAVDRF010000006">
    <property type="protein sequence ID" value="MDR6537568.1"/>
    <property type="molecule type" value="Genomic_DNA"/>
</dbReference>
<keyword evidence="4" id="KW-1185">Reference proteome</keyword>
<evidence type="ECO:0000313" key="4">
    <source>
        <dbReference type="Proteomes" id="UP001184230"/>
    </source>
</evidence>
<dbReference type="InterPro" id="IPR005532">
    <property type="entry name" value="SUMF_dom"/>
</dbReference>
<dbReference type="SUPFAM" id="SSF56436">
    <property type="entry name" value="C-type lectin-like"/>
    <property type="match status" value="1"/>
</dbReference>
<feature type="domain" description="Sulfatase-modifying factor enzyme-like" evidence="2">
    <location>
        <begin position="212"/>
        <end position="352"/>
    </location>
</feature>
<name>A0ABU1NGT7_9BURK</name>
<dbReference type="RefSeq" id="WP_309903594.1">
    <property type="nucleotide sequence ID" value="NZ_JAVDRF010000006.1"/>
</dbReference>
<feature type="region of interest" description="Disordered" evidence="1">
    <location>
        <begin position="1"/>
        <end position="20"/>
    </location>
</feature>
<comment type="caution">
    <text evidence="3">The sequence shown here is derived from an EMBL/GenBank/DDBJ whole genome shotgun (WGS) entry which is preliminary data.</text>
</comment>
<dbReference type="PANTHER" id="PTHR23150">
    <property type="entry name" value="SULFATASE MODIFYING FACTOR 1, 2"/>
    <property type="match status" value="1"/>
</dbReference>
<dbReference type="Proteomes" id="UP001184230">
    <property type="component" value="Unassembled WGS sequence"/>
</dbReference>
<accession>A0ABU1NGT7</accession>
<evidence type="ECO:0000259" key="2">
    <source>
        <dbReference type="Pfam" id="PF03781"/>
    </source>
</evidence>
<organism evidence="3 4">
    <name type="scientific">Variovorax soli</name>
    <dbReference type="NCBI Taxonomy" id="376815"/>
    <lineage>
        <taxon>Bacteria</taxon>
        <taxon>Pseudomonadati</taxon>
        <taxon>Pseudomonadota</taxon>
        <taxon>Betaproteobacteria</taxon>
        <taxon>Burkholderiales</taxon>
        <taxon>Comamonadaceae</taxon>
        <taxon>Variovorax</taxon>
    </lineage>
</organism>
<dbReference type="InterPro" id="IPR051043">
    <property type="entry name" value="Sulfatase_Mod_Factor_Kinase"/>
</dbReference>
<dbReference type="PANTHER" id="PTHR23150:SF36">
    <property type="entry name" value="HERCYNINE OXYGENASE"/>
    <property type="match status" value="1"/>
</dbReference>
<dbReference type="InterPro" id="IPR016187">
    <property type="entry name" value="CTDL_fold"/>
</dbReference>
<gene>
    <name evidence="3" type="ORF">J2739_003345</name>
</gene>
<evidence type="ECO:0000313" key="3">
    <source>
        <dbReference type="EMBL" id="MDR6537568.1"/>
    </source>
</evidence>
<reference evidence="3 4" key="1">
    <citation type="submission" date="2023-07" db="EMBL/GenBank/DDBJ databases">
        <title>Sorghum-associated microbial communities from plants grown in Nebraska, USA.</title>
        <authorList>
            <person name="Schachtman D."/>
        </authorList>
    </citation>
    <scope>NUCLEOTIDE SEQUENCE [LARGE SCALE GENOMIC DNA]</scope>
    <source>
        <strain evidence="3 4">DS1781</strain>
    </source>
</reference>
<dbReference type="InterPro" id="IPR042095">
    <property type="entry name" value="SUMF_sf"/>
</dbReference>
<protein>
    <submittedName>
        <fullName evidence="3">Ergothioneine biosynthesis protein EgtB</fullName>
    </submittedName>
</protein>
<dbReference type="Pfam" id="PF03781">
    <property type="entry name" value="FGE-sulfatase"/>
    <property type="match status" value="1"/>
</dbReference>
<dbReference type="Gene3D" id="3.90.1580.10">
    <property type="entry name" value="paralog of FGE (formylglycine-generating enzyme)"/>
    <property type="match status" value="1"/>
</dbReference>
<evidence type="ECO:0000256" key="1">
    <source>
        <dbReference type="SAM" id="MobiDB-lite"/>
    </source>
</evidence>
<proteinExistence type="predicted"/>